<keyword evidence="3" id="KW-1185">Reference proteome</keyword>
<keyword evidence="1" id="KW-1133">Transmembrane helix</keyword>
<dbReference type="PANTHER" id="PTHR40076">
    <property type="entry name" value="MEMBRANE PROTEIN-RELATED"/>
    <property type="match status" value="1"/>
</dbReference>
<gene>
    <name evidence="2" type="ORF">IV67_GL001047</name>
</gene>
<evidence type="ECO:0000313" key="2">
    <source>
        <dbReference type="EMBL" id="KRN75997.1"/>
    </source>
</evidence>
<evidence type="ECO:0000313" key="3">
    <source>
        <dbReference type="Proteomes" id="UP000051673"/>
    </source>
</evidence>
<reference evidence="2 3" key="1">
    <citation type="journal article" date="2015" name="Genome Announc.">
        <title>Expanding the biotechnology potential of lactobacilli through comparative genomics of 213 strains and associated genera.</title>
        <authorList>
            <person name="Sun Z."/>
            <person name="Harris H.M."/>
            <person name="McCann A."/>
            <person name="Guo C."/>
            <person name="Argimon S."/>
            <person name="Zhang W."/>
            <person name="Yang X."/>
            <person name="Jeffery I.B."/>
            <person name="Cooney J.C."/>
            <person name="Kagawa T.F."/>
            <person name="Liu W."/>
            <person name="Song Y."/>
            <person name="Salvetti E."/>
            <person name="Wrobel A."/>
            <person name="Rasinkangas P."/>
            <person name="Parkhill J."/>
            <person name="Rea M.C."/>
            <person name="O'Sullivan O."/>
            <person name="Ritari J."/>
            <person name="Douillard F.P."/>
            <person name="Paul Ross R."/>
            <person name="Yang R."/>
            <person name="Briner A.E."/>
            <person name="Felis G.E."/>
            <person name="de Vos W.M."/>
            <person name="Barrangou R."/>
            <person name="Klaenhammer T.R."/>
            <person name="Caufield P.W."/>
            <person name="Cui Y."/>
            <person name="Zhang H."/>
            <person name="O'Toole P.W."/>
        </authorList>
    </citation>
    <scope>NUCLEOTIDE SEQUENCE [LARGE SCALE GENOMIC DNA]</scope>
    <source>
        <strain evidence="2 3">DSM 20014</strain>
    </source>
</reference>
<protein>
    <submittedName>
        <fullName evidence="2">Integral membrane protein</fullName>
    </submittedName>
</protein>
<proteinExistence type="predicted"/>
<dbReference type="RefSeq" id="WP_057788828.1">
    <property type="nucleotide sequence ID" value="NZ_JAERKR010000001.1"/>
</dbReference>
<feature type="transmembrane region" description="Helical" evidence="1">
    <location>
        <begin position="21"/>
        <end position="42"/>
    </location>
</feature>
<dbReference type="InterPro" id="IPR010380">
    <property type="entry name" value="DUF975"/>
</dbReference>
<keyword evidence="1" id="KW-0472">Membrane</keyword>
<accession>A0A0R2JPK3</accession>
<comment type="caution">
    <text evidence="2">The sequence shown here is derived from an EMBL/GenBank/DDBJ whole genome shotgun (WGS) entry which is preliminary data.</text>
</comment>
<dbReference type="Proteomes" id="UP000051673">
    <property type="component" value="Unassembled WGS sequence"/>
</dbReference>
<organism evidence="2 3">
    <name type="scientific">Weissella minor</name>
    <dbReference type="NCBI Taxonomy" id="1620"/>
    <lineage>
        <taxon>Bacteria</taxon>
        <taxon>Bacillati</taxon>
        <taxon>Bacillota</taxon>
        <taxon>Bacilli</taxon>
        <taxon>Lactobacillales</taxon>
        <taxon>Lactobacillaceae</taxon>
        <taxon>Weissella</taxon>
    </lineage>
</organism>
<dbReference type="AlphaFoldDB" id="A0A0R2JPK3"/>
<dbReference type="PATRIC" id="fig|1620.3.peg.1062"/>
<name>A0A0R2JPK3_9LACO</name>
<dbReference type="PANTHER" id="PTHR40076:SF1">
    <property type="entry name" value="MEMBRANE PROTEIN"/>
    <property type="match status" value="1"/>
</dbReference>
<feature type="transmembrane region" description="Helical" evidence="1">
    <location>
        <begin position="200"/>
        <end position="225"/>
    </location>
</feature>
<evidence type="ECO:0000256" key="1">
    <source>
        <dbReference type="SAM" id="Phobius"/>
    </source>
</evidence>
<sequence length="248" mass="27596">MRSNREIKKAARQHVIGDGNTFQIALSLSLGLIFWRFIYGLINASSGKYADLMHSATAVLNNDAGASGPFLEKVQAYAPGLMGIMLVNGVISGILALGASWAFVMWRLSKGNPTRPVRLSLRFFKPDTIKDSVILSAVRYIIITVGTMFFIVPGIVFALSFAMAPFLYAADVQTKRAPRGVTAYLRASSEMMRGYRMQLLWLNLSFIGWYILTSLTRGLLGVYVIPYYQATIGEFYLARQIDIEKNIK</sequence>
<keyword evidence="1" id="KW-0812">Transmembrane</keyword>
<feature type="transmembrane region" description="Helical" evidence="1">
    <location>
        <begin position="140"/>
        <end position="168"/>
    </location>
</feature>
<dbReference type="Pfam" id="PF06161">
    <property type="entry name" value="DUF975"/>
    <property type="match status" value="1"/>
</dbReference>
<dbReference type="STRING" id="1620.IV67_GL001047"/>
<feature type="transmembrane region" description="Helical" evidence="1">
    <location>
        <begin position="81"/>
        <end position="106"/>
    </location>
</feature>
<dbReference type="EMBL" id="JQCD01000031">
    <property type="protein sequence ID" value="KRN75997.1"/>
    <property type="molecule type" value="Genomic_DNA"/>
</dbReference>